<protein>
    <submittedName>
        <fullName evidence="1">DUF1861 family protein</fullName>
    </submittedName>
</protein>
<evidence type="ECO:0000313" key="1">
    <source>
        <dbReference type="EMBL" id="WDE99004.1"/>
    </source>
</evidence>
<dbReference type="PANTHER" id="PTHR37036:SF2">
    <property type="entry name" value="DUF1861 FAMILY PROTEIN"/>
    <property type="match status" value="1"/>
</dbReference>
<accession>A0ABY7VYZ3</accession>
<dbReference type="RefSeq" id="WP_274153867.1">
    <property type="nucleotide sequence ID" value="NZ_CP117812.1"/>
</dbReference>
<sequence length="310" mass="34650">MSKTQYADALKDFEMTLSQKSFATKKITFSGVGQKDVYNITAPFESAGKTIIAGRVESRDSEHSEVFFFEESHDQWLPIEAAPTFSLQDPFFSKINNELLIGGVEIFPAPCGTANKLSWRTIFMKGKDIYSLEKFFQGPEHMKDLRLVELTDHRIGVFTRPQGDKGGRGKIGYTEVDSLKDLSIDIVNDAPIFDQFHDDEWGGANEIHLLSNGTLGILGHIAKFSQNDTVRHYASVAFSYNPRTQVKSAMKIIASRNLFSPGEAKRPDLEDVIFSGGLQRLSNGKARLYVGAGDAEAHWLEIADPFTEWE</sequence>
<evidence type="ECO:0000313" key="2">
    <source>
        <dbReference type="Proteomes" id="UP001214250"/>
    </source>
</evidence>
<proteinExistence type="predicted"/>
<gene>
    <name evidence="1" type="ORF">PQO03_14290</name>
</gene>
<organism evidence="1 2">
    <name type="scientific">Lentisphaera profundi</name>
    <dbReference type="NCBI Taxonomy" id="1658616"/>
    <lineage>
        <taxon>Bacteria</taxon>
        <taxon>Pseudomonadati</taxon>
        <taxon>Lentisphaerota</taxon>
        <taxon>Lentisphaeria</taxon>
        <taxon>Lentisphaerales</taxon>
        <taxon>Lentisphaeraceae</taxon>
        <taxon>Lentisphaera</taxon>
    </lineage>
</organism>
<keyword evidence="2" id="KW-1185">Reference proteome</keyword>
<dbReference type="SUPFAM" id="SSF75005">
    <property type="entry name" value="Arabinanase/levansucrase/invertase"/>
    <property type="match status" value="1"/>
</dbReference>
<dbReference type="Gene3D" id="2.115.10.20">
    <property type="entry name" value="Glycosyl hydrolase domain, family 43"/>
    <property type="match status" value="1"/>
</dbReference>
<dbReference type="InterPro" id="IPR023296">
    <property type="entry name" value="Glyco_hydro_beta-prop_sf"/>
</dbReference>
<name>A0ABY7VYZ3_9BACT</name>
<dbReference type="Proteomes" id="UP001214250">
    <property type="component" value="Chromosome 2"/>
</dbReference>
<dbReference type="InterPro" id="IPR015045">
    <property type="entry name" value="MPT-1-like_LmxM"/>
</dbReference>
<reference evidence="1 2" key="1">
    <citation type="submission" date="2023-02" db="EMBL/GenBank/DDBJ databases">
        <title>Genome sequence of Lentisphaera profundi SAORIC-696.</title>
        <authorList>
            <person name="Kim e."/>
            <person name="Cho J.-C."/>
            <person name="Choi A."/>
            <person name="Kang I."/>
        </authorList>
    </citation>
    <scope>NUCLEOTIDE SEQUENCE [LARGE SCALE GENOMIC DNA]</scope>
    <source>
        <strain evidence="1 2">SAORIC-696</strain>
    </source>
</reference>
<dbReference type="Pfam" id="PF08950">
    <property type="entry name" value="DUF1861"/>
    <property type="match status" value="1"/>
</dbReference>
<dbReference type="PANTHER" id="PTHR37036">
    <property type="match status" value="1"/>
</dbReference>
<dbReference type="EMBL" id="CP117812">
    <property type="protein sequence ID" value="WDE99004.1"/>
    <property type="molecule type" value="Genomic_DNA"/>
</dbReference>